<proteinExistence type="predicted"/>
<reference evidence="2" key="1">
    <citation type="journal article" date="2019" name="Int. J. Syst. Evol. Microbiol.">
        <title>The Global Catalogue of Microorganisms (GCM) 10K type strain sequencing project: providing services to taxonomists for standard genome sequencing and annotation.</title>
        <authorList>
            <consortium name="The Broad Institute Genomics Platform"/>
            <consortium name="The Broad Institute Genome Sequencing Center for Infectious Disease"/>
            <person name="Wu L."/>
            <person name="Ma J."/>
        </authorList>
    </citation>
    <scope>NUCLEOTIDE SEQUENCE [LARGE SCALE GENOMIC DNA]</scope>
    <source>
        <strain evidence="2">CCUG 54329</strain>
    </source>
</reference>
<sequence length="121" mass="12135">MRPLILIVGTADGERLRAALTLAAAQAALGGGVTLFLQLDAVSLLRPPVEAPEDARHRAAGLPDLATLLGEAEALGVRPVACQSGLALSGMTAADLPPGVVVGGPLSVLQEASDDARLLLA</sequence>
<evidence type="ECO:0000313" key="2">
    <source>
        <dbReference type="Proteomes" id="UP001597203"/>
    </source>
</evidence>
<keyword evidence="2" id="KW-1185">Reference proteome</keyword>
<dbReference type="SUPFAM" id="SSF75169">
    <property type="entry name" value="DsrEFH-like"/>
    <property type="match status" value="1"/>
</dbReference>
<organism evidence="1 2">
    <name type="scientific">Sphingobium olei</name>
    <dbReference type="NCBI Taxonomy" id="420955"/>
    <lineage>
        <taxon>Bacteria</taxon>
        <taxon>Pseudomonadati</taxon>
        <taxon>Pseudomonadota</taxon>
        <taxon>Alphaproteobacteria</taxon>
        <taxon>Sphingomonadales</taxon>
        <taxon>Sphingomonadaceae</taxon>
        <taxon>Sphingobium</taxon>
    </lineage>
</organism>
<dbReference type="InterPro" id="IPR003787">
    <property type="entry name" value="Sulphur_relay_DsrE/F-like"/>
</dbReference>
<dbReference type="Pfam" id="PF02635">
    <property type="entry name" value="DsrE"/>
    <property type="match status" value="1"/>
</dbReference>
<gene>
    <name evidence="1" type="ORF">ACFQ24_17240</name>
</gene>
<dbReference type="RefSeq" id="WP_380913453.1">
    <property type="nucleotide sequence ID" value="NZ_JBHTLS010000133.1"/>
</dbReference>
<dbReference type="EMBL" id="JBHTLS010000133">
    <property type="protein sequence ID" value="MFD1106611.1"/>
    <property type="molecule type" value="Genomic_DNA"/>
</dbReference>
<dbReference type="Gene3D" id="3.40.1260.10">
    <property type="entry name" value="DsrEFH-like"/>
    <property type="match status" value="1"/>
</dbReference>
<comment type="caution">
    <text evidence="1">The sequence shown here is derived from an EMBL/GenBank/DDBJ whole genome shotgun (WGS) entry which is preliminary data.</text>
</comment>
<dbReference type="Proteomes" id="UP001597203">
    <property type="component" value="Unassembled WGS sequence"/>
</dbReference>
<accession>A0ABW3P1N4</accession>
<protein>
    <submittedName>
        <fullName evidence="1">DsrE family protein</fullName>
    </submittedName>
</protein>
<evidence type="ECO:0000313" key="1">
    <source>
        <dbReference type="EMBL" id="MFD1106611.1"/>
    </source>
</evidence>
<name>A0ABW3P1N4_9SPHN</name>
<dbReference type="InterPro" id="IPR027396">
    <property type="entry name" value="DsrEFH-like"/>
</dbReference>